<feature type="region of interest" description="Disordered" evidence="1">
    <location>
        <begin position="147"/>
        <end position="181"/>
    </location>
</feature>
<feature type="compositionally biased region" description="Basic and acidic residues" evidence="1">
    <location>
        <begin position="147"/>
        <end position="161"/>
    </location>
</feature>
<evidence type="ECO:0000313" key="3">
    <source>
        <dbReference type="Proteomes" id="UP001139311"/>
    </source>
</evidence>
<protein>
    <submittedName>
        <fullName evidence="2">Uncharacterized protein</fullName>
    </submittedName>
</protein>
<keyword evidence="3" id="KW-1185">Reference proteome</keyword>
<evidence type="ECO:0000256" key="1">
    <source>
        <dbReference type="SAM" id="MobiDB-lite"/>
    </source>
</evidence>
<sequence>MTMRSIVRFGAEVFTVDADTADRIAALRLTDAGAALALARRSHTPGAVPSGGAVRVGLTLTDAFSPELAAGMHAMSTHSNAMKKVRLADGQEVYADFRAADEIARLQRENQSLKGQNDALSAHLRGEVRIPAAQPVQATDAASLRLAARDAARAEEARRNDPSTPQGQYRQRLANAYRAGS</sequence>
<dbReference type="Proteomes" id="UP001139311">
    <property type="component" value="Unassembled WGS sequence"/>
</dbReference>
<reference evidence="2" key="1">
    <citation type="submission" date="2021-10" db="EMBL/GenBank/DDBJ databases">
        <title>Roseicella aerolatum sp. nov., isolated from aerosols of e-waste dismantling site.</title>
        <authorList>
            <person name="Qin T."/>
        </authorList>
    </citation>
    <scope>NUCLEOTIDE SEQUENCE</scope>
    <source>
        <strain evidence="2">GB24</strain>
    </source>
</reference>
<proteinExistence type="predicted"/>
<organism evidence="2 3">
    <name type="scientific">Roseicella aerolata</name>
    <dbReference type="NCBI Taxonomy" id="2883479"/>
    <lineage>
        <taxon>Bacteria</taxon>
        <taxon>Pseudomonadati</taxon>
        <taxon>Pseudomonadota</taxon>
        <taxon>Alphaproteobacteria</taxon>
        <taxon>Acetobacterales</taxon>
        <taxon>Roseomonadaceae</taxon>
        <taxon>Roseicella</taxon>
    </lineage>
</organism>
<name>A0A9X1LDN1_9PROT</name>
<accession>A0A9X1LDN1</accession>
<evidence type="ECO:0000313" key="2">
    <source>
        <dbReference type="EMBL" id="MCB4825490.1"/>
    </source>
</evidence>
<dbReference type="RefSeq" id="WP_226614445.1">
    <property type="nucleotide sequence ID" value="NZ_JAJAQI010000109.1"/>
</dbReference>
<comment type="caution">
    <text evidence="2">The sequence shown here is derived from an EMBL/GenBank/DDBJ whole genome shotgun (WGS) entry which is preliminary data.</text>
</comment>
<dbReference type="AlphaFoldDB" id="A0A9X1LDN1"/>
<gene>
    <name evidence="2" type="ORF">LHA35_27685</name>
</gene>
<dbReference type="EMBL" id="JAJAQI010000109">
    <property type="protein sequence ID" value="MCB4825490.1"/>
    <property type="molecule type" value="Genomic_DNA"/>
</dbReference>